<comment type="caution">
    <text evidence="2">The sequence shown here is derived from an EMBL/GenBank/DDBJ whole genome shotgun (WGS) entry which is preliminary data.</text>
</comment>
<dbReference type="RefSeq" id="WP_345466269.1">
    <property type="nucleotide sequence ID" value="NZ_BAABHF010000023.1"/>
</dbReference>
<reference evidence="3" key="1">
    <citation type="journal article" date="2019" name="Int. J. Syst. Evol. Microbiol.">
        <title>The Global Catalogue of Microorganisms (GCM) 10K type strain sequencing project: providing services to taxonomists for standard genome sequencing and annotation.</title>
        <authorList>
            <consortium name="The Broad Institute Genomics Platform"/>
            <consortium name="The Broad Institute Genome Sequencing Center for Infectious Disease"/>
            <person name="Wu L."/>
            <person name="Ma J."/>
        </authorList>
    </citation>
    <scope>NUCLEOTIDE SEQUENCE [LARGE SCALE GENOMIC DNA]</scope>
    <source>
        <strain evidence="3">JCM 17933</strain>
    </source>
</reference>
<protein>
    <submittedName>
        <fullName evidence="2">Uncharacterized protein</fullName>
    </submittedName>
</protein>
<evidence type="ECO:0000256" key="1">
    <source>
        <dbReference type="SAM" id="SignalP"/>
    </source>
</evidence>
<feature type="chain" id="PRO_5047516553" evidence="1">
    <location>
        <begin position="29"/>
        <end position="362"/>
    </location>
</feature>
<dbReference type="Proteomes" id="UP001500503">
    <property type="component" value="Unassembled WGS sequence"/>
</dbReference>
<keyword evidence="3" id="KW-1185">Reference proteome</keyword>
<evidence type="ECO:0000313" key="3">
    <source>
        <dbReference type="Proteomes" id="UP001500503"/>
    </source>
</evidence>
<keyword evidence="1" id="KW-0732">Signal</keyword>
<gene>
    <name evidence="2" type="ORF">GCM10023191_042300</name>
</gene>
<sequence length="362" mass="37847">MRAALPTALTLAAALTAPTACSSSHSSAQVLTGVRAADVESATSTVEVPYDMHVKTMRDTPLLVGPHYSLGLSWIATGRELNPRSAQNLGVRPVRAAAGQELVLAVISPRATSAAFKPKKPATASVLVDGAATPVQGLPLADSETTASDTVLIMVGAKPRSSVRLEVTDSGRRLDLDLRTGAVSGQGAFTQRDSDVKWRGDSRVMLPNSGVPSLGSGRLSLSNHVTTQAPFADHATLTNYQGGKWAPAGRAFLTLPLPSISCDAMLGMTYSVKFNDSTAFSFTPDGGGETVRAEGEKRDVGFASVPTSTTATVVFSVPDKTTGGTVAFDLRNARVVDADDKGGPWVRPPGVFKLKLTFDRPE</sequence>
<dbReference type="EMBL" id="BAABHF010000023">
    <property type="protein sequence ID" value="GAA4497962.1"/>
    <property type="molecule type" value="Genomic_DNA"/>
</dbReference>
<accession>A0ABP8Q755</accession>
<feature type="signal peptide" evidence="1">
    <location>
        <begin position="1"/>
        <end position="28"/>
    </location>
</feature>
<organism evidence="2 3">
    <name type="scientific">Actinoallomurus oryzae</name>
    <dbReference type="NCBI Taxonomy" id="502180"/>
    <lineage>
        <taxon>Bacteria</taxon>
        <taxon>Bacillati</taxon>
        <taxon>Actinomycetota</taxon>
        <taxon>Actinomycetes</taxon>
        <taxon>Streptosporangiales</taxon>
        <taxon>Thermomonosporaceae</taxon>
        <taxon>Actinoallomurus</taxon>
    </lineage>
</organism>
<evidence type="ECO:0000313" key="2">
    <source>
        <dbReference type="EMBL" id="GAA4497962.1"/>
    </source>
</evidence>
<name>A0ABP8Q755_9ACTN</name>
<proteinExistence type="predicted"/>